<proteinExistence type="predicted"/>
<dbReference type="InterPro" id="IPR021487">
    <property type="entry name" value="DUF3140"/>
</dbReference>
<dbReference type="Pfam" id="PF11338">
    <property type="entry name" value="DUF3140"/>
    <property type="match status" value="1"/>
</dbReference>
<dbReference type="Proteomes" id="UP000241203">
    <property type="component" value="Unassembled WGS sequence"/>
</dbReference>
<comment type="caution">
    <text evidence="2">The sequence shown here is derived from an EMBL/GenBank/DDBJ whole genome shotgun (WGS) entry which is preliminary data.</text>
</comment>
<feature type="region of interest" description="Disordered" evidence="1">
    <location>
        <begin position="1"/>
        <end position="92"/>
    </location>
</feature>
<reference evidence="2 3" key="1">
    <citation type="submission" date="2018-03" db="EMBL/GenBank/DDBJ databases">
        <title>Genomic Encyclopedia of Archaeal and Bacterial Type Strains, Phase II (KMG-II): from individual species to whole genera.</title>
        <authorList>
            <person name="Goeker M."/>
        </authorList>
    </citation>
    <scope>NUCLEOTIDE SEQUENCE [LARGE SCALE GENOMIC DNA]</scope>
    <source>
        <strain evidence="2 3">DSM 21548</strain>
    </source>
</reference>
<dbReference type="PANTHER" id="PTHR40630:SF1">
    <property type="entry name" value="DNA-BINDING PROTEIN"/>
    <property type="match status" value="1"/>
</dbReference>
<name>A0A2P8GYE0_9MICO</name>
<dbReference type="PANTHER" id="PTHR40630">
    <property type="entry name" value="POSSIBLE DNA-BINDING PROTEIN"/>
    <property type="match status" value="1"/>
</dbReference>
<sequence>MYAAPRGDVTPGELPVTTTGPDDRKPPGNDSGVVHDRRMSDKHDDADDIRHDFDDAVNMTPSELSDWLDTDESKAVGQKNGGSESTGHRSGRRIVELLRTKKDDLSDSDLSHMKKVVGYVSRHRAQRPSGDISETDWRYSLMNWGHDPLK</sequence>
<gene>
    <name evidence="2" type="ORF">CLV49_2620</name>
</gene>
<dbReference type="AlphaFoldDB" id="A0A2P8GYE0"/>
<evidence type="ECO:0000256" key="1">
    <source>
        <dbReference type="SAM" id="MobiDB-lite"/>
    </source>
</evidence>
<evidence type="ECO:0000313" key="2">
    <source>
        <dbReference type="EMBL" id="PSL38989.1"/>
    </source>
</evidence>
<organism evidence="2 3">
    <name type="scientific">Labedella gwakjiensis</name>
    <dbReference type="NCBI Taxonomy" id="390269"/>
    <lineage>
        <taxon>Bacteria</taxon>
        <taxon>Bacillati</taxon>
        <taxon>Actinomycetota</taxon>
        <taxon>Actinomycetes</taxon>
        <taxon>Micrococcales</taxon>
        <taxon>Microbacteriaceae</taxon>
        <taxon>Labedella</taxon>
    </lineage>
</organism>
<evidence type="ECO:0000313" key="3">
    <source>
        <dbReference type="Proteomes" id="UP000241203"/>
    </source>
</evidence>
<accession>A0A2P8GYE0</accession>
<dbReference type="EMBL" id="PYAU01000001">
    <property type="protein sequence ID" value="PSL38989.1"/>
    <property type="molecule type" value="Genomic_DNA"/>
</dbReference>
<protein>
    <submittedName>
        <fullName evidence="2">Uncharacterized protein DUF3140</fullName>
    </submittedName>
</protein>
<feature type="compositionally biased region" description="Basic and acidic residues" evidence="1">
    <location>
        <begin position="21"/>
        <end position="54"/>
    </location>
</feature>